<dbReference type="PANTHER" id="PTHR36617">
    <property type="entry name" value="PROTEIN, PUTATIVE-RELATED"/>
    <property type="match status" value="1"/>
</dbReference>
<dbReference type="EMBL" id="OIVN01002691">
    <property type="protein sequence ID" value="SPD05699.1"/>
    <property type="molecule type" value="Genomic_DNA"/>
</dbReference>
<gene>
    <name evidence="2" type="ORF">FSB_LOCUS33581</name>
</gene>
<dbReference type="Pfam" id="PF13966">
    <property type="entry name" value="zf-RVT"/>
    <property type="match status" value="1"/>
</dbReference>
<evidence type="ECO:0000259" key="1">
    <source>
        <dbReference type="Pfam" id="PF13966"/>
    </source>
</evidence>
<proteinExistence type="predicted"/>
<dbReference type="AlphaFoldDB" id="A0A2N9H253"/>
<evidence type="ECO:0000313" key="2">
    <source>
        <dbReference type="EMBL" id="SPD05699.1"/>
    </source>
</evidence>
<dbReference type="InterPro" id="IPR026960">
    <property type="entry name" value="RVT-Znf"/>
</dbReference>
<name>A0A2N9H253_FAGSY</name>
<sequence length="302" mass="34628">MGEGKKFHLVNWSQVCQPFKMGGLGLRNLRVFNQALLGKWLWRYGNEENAFWRHLISAKYGSSSGGWTTREVNGPYGSGLWKHIRKGWGSFARHLHFEVGDGSKTKFWDDLWCGSCSLRNAFPDLYRIARHKDAVVGDLIQFQNGGVSWLLDFIRHVQDWELESVNSLLEVLYSSSAKGHGEDRMCWRGGAKDGFQVKAYYSALLPQSGLNLPWKSIWKSKAPPRVAFFVWIAALGRILTTDNLRRRRVIVLDYCWLCKRSGESISHLLLHCSFSTEIWNFFVNIFGISWVMPCGIVELLSC</sequence>
<protein>
    <recommendedName>
        <fullName evidence="1">Reverse transcriptase zinc-binding domain-containing protein</fullName>
    </recommendedName>
</protein>
<reference evidence="2" key="1">
    <citation type="submission" date="2018-02" db="EMBL/GenBank/DDBJ databases">
        <authorList>
            <person name="Cohen D.B."/>
            <person name="Kent A.D."/>
        </authorList>
    </citation>
    <scope>NUCLEOTIDE SEQUENCE</scope>
</reference>
<organism evidence="2">
    <name type="scientific">Fagus sylvatica</name>
    <name type="common">Beechnut</name>
    <dbReference type="NCBI Taxonomy" id="28930"/>
    <lineage>
        <taxon>Eukaryota</taxon>
        <taxon>Viridiplantae</taxon>
        <taxon>Streptophyta</taxon>
        <taxon>Embryophyta</taxon>
        <taxon>Tracheophyta</taxon>
        <taxon>Spermatophyta</taxon>
        <taxon>Magnoliopsida</taxon>
        <taxon>eudicotyledons</taxon>
        <taxon>Gunneridae</taxon>
        <taxon>Pentapetalae</taxon>
        <taxon>rosids</taxon>
        <taxon>fabids</taxon>
        <taxon>Fagales</taxon>
        <taxon>Fagaceae</taxon>
        <taxon>Fagus</taxon>
    </lineage>
</organism>
<feature type="domain" description="Reverse transcriptase zinc-binding" evidence="1">
    <location>
        <begin position="195"/>
        <end position="279"/>
    </location>
</feature>
<accession>A0A2N9H253</accession>
<dbReference type="PANTHER" id="PTHR36617:SF15">
    <property type="entry name" value="REVERSE TRANSCRIPTASE ZINC-BINDING DOMAIN-CONTAINING PROTEIN"/>
    <property type="match status" value="1"/>
</dbReference>